<evidence type="ECO:0000313" key="3">
    <source>
        <dbReference type="Proteomes" id="UP000014760"/>
    </source>
</evidence>
<reference evidence="1 3" key="2">
    <citation type="journal article" date="2013" name="Nature">
        <title>Insights into bilaterian evolution from three spiralian genomes.</title>
        <authorList>
            <person name="Simakov O."/>
            <person name="Marletaz F."/>
            <person name="Cho S.J."/>
            <person name="Edsinger-Gonzales E."/>
            <person name="Havlak P."/>
            <person name="Hellsten U."/>
            <person name="Kuo D.H."/>
            <person name="Larsson T."/>
            <person name="Lv J."/>
            <person name="Arendt D."/>
            <person name="Savage R."/>
            <person name="Osoegawa K."/>
            <person name="de Jong P."/>
            <person name="Grimwood J."/>
            <person name="Chapman J.A."/>
            <person name="Shapiro H."/>
            <person name="Aerts A."/>
            <person name="Otillar R.P."/>
            <person name="Terry A.Y."/>
            <person name="Boore J.L."/>
            <person name="Grigoriev I.V."/>
            <person name="Lindberg D.R."/>
            <person name="Seaver E.C."/>
            <person name="Weisblat D.A."/>
            <person name="Putnam N.H."/>
            <person name="Rokhsar D.S."/>
        </authorList>
    </citation>
    <scope>NUCLEOTIDE SEQUENCE</scope>
    <source>
        <strain evidence="1 3">I ESC-2004</strain>
    </source>
</reference>
<dbReference type="Proteomes" id="UP000014760">
    <property type="component" value="Unassembled WGS sequence"/>
</dbReference>
<dbReference type="AlphaFoldDB" id="R7U9B4"/>
<accession>R7U9B4</accession>
<dbReference type="EnsemblMetazoa" id="CapteT197604">
    <property type="protein sequence ID" value="CapteP197604"/>
    <property type="gene ID" value="CapteG197604"/>
</dbReference>
<name>R7U9B4_CAPTE</name>
<reference evidence="3" key="1">
    <citation type="submission" date="2012-12" db="EMBL/GenBank/DDBJ databases">
        <authorList>
            <person name="Hellsten U."/>
            <person name="Grimwood J."/>
            <person name="Chapman J.A."/>
            <person name="Shapiro H."/>
            <person name="Aerts A."/>
            <person name="Otillar R.P."/>
            <person name="Terry A.Y."/>
            <person name="Boore J.L."/>
            <person name="Simakov O."/>
            <person name="Marletaz F."/>
            <person name="Cho S.-J."/>
            <person name="Edsinger-Gonzales E."/>
            <person name="Havlak P."/>
            <person name="Kuo D.-H."/>
            <person name="Larsson T."/>
            <person name="Lv J."/>
            <person name="Arendt D."/>
            <person name="Savage R."/>
            <person name="Osoegawa K."/>
            <person name="de Jong P."/>
            <person name="Lindberg D.R."/>
            <person name="Seaver E.C."/>
            <person name="Weisblat D.A."/>
            <person name="Putnam N.H."/>
            <person name="Grigoriev I.V."/>
            <person name="Rokhsar D.S."/>
        </authorList>
    </citation>
    <scope>NUCLEOTIDE SEQUENCE</scope>
    <source>
        <strain evidence="3">I ESC-2004</strain>
    </source>
</reference>
<dbReference type="STRING" id="283909.R7U9B4"/>
<reference evidence="2" key="3">
    <citation type="submission" date="2015-06" db="UniProtKB">
        <authorList>
            <consortium name="EnsemblMetazoa"/>
        </authorList>
    </citation>
    <scope>IDENTIFICATION</scope>
</reference>
<organism evidence="1">
    <name type="scientific">Capitella teleta</name>
    <name type="common">Polychaete worm</name>
    <dbReference type="NCBI Taxonomy" id="283909"/>
    <lineage>
        <taxon>Eukaryota</taxon>
        <taxon>Metazoa</taxon>
        <taxon>Spiralia</taxon>
        <taxon>Lophotrochozoa</taxon>
        <taxon>Annelida</taxon>
        <taxon>Polychaeta</taxon>
        <taxon>Sedentaria</taxon>
        <taxon>Scolecida</taxon>
        <taxon>Capitellidae</taxon>
        <taxon>Capitella</taxon>
    </lineage>
</organism>
<sequence length="241" mass="27107">MKRRLRTRFSLLQPSVDLQGRTLDHNLRGSQQQRYKVGDAVSVIDHRMHSPKWSDGIVIKVMIKNYLVRVENQVWKRHEDQLRPRSSAPVSAPELPTLPAAVPGPAPALQLPVGMPMARPVADTVPEPRRNPARDRRAPELCAHIGDCDLVLLHFLYFLTYSFWKSSIPLGITDSCEMALIRRARESIWKVGGHSHADGNSKRSTPVHQSKTEINFISTNELCADLTFVSGLCMFASTIKL</sequence>
<evidence type="ECO:0008006" key="4">
    <source>
        <dbReference type="Google" id="ProtNLM"/>
    </source>
</evidence>
<dbReference type="HOGENOM" id="CLU_1152694_0_0_1"/>
<dbReference type="EMBL" id="KB303906">
    <property type="protein sequence ID" value="ELU02569.1"/>
    <property type="molecule type" value="Genomic_DNA"/>
</dbReference>
<evidence type="ECO:0000313" key="2">
    <source>
        <dbReference type="EnsemblMetazoa" id="CapteP197604"/>
    </source>
</evidence>
<dbReference type="OrthoDB" id="5965795at2759"/>
<proteinExistence type="predicted"/>
<dbReference type="EMBL" id="AMQN01024951">
    <property type="status" value="NOT_ANNOTATED_CDS"/>
    <property type="molecule type" value="Genomic_DNA"/>
</dbReference>
<keyword evidence="3" id="KW-1185">Reference proteome</keyword>
<evidence type="ECO:0000313" key="1">
    <source>
        <dbReference type="EMBL" id="ELU02569.1"/>
    </source>
</evidence>
<protein>
    <recommendedName>
        <fullName evidence="4">DUF5641 domain-containing protein</fullName>
    </recommendedName>
</protein>
<gene>
    <name evidence="1" type="ORF">CAPTEDRAFT_197604</name>
</gene>